<dbReference type="Proteomes" id="UP000092993">
    <property type="component" value="Unassembled WGS sequence"/>
</dbReference>
<keyword evidence="3" id="KW-1185">Reference proteome</keyword>
<protein>
    <submittedName>
        <fullName evidence="2">Uncharacterized protein</fullName>
    </submittedName>
</protein>
<dbReference type="EMBL" id="LUGG01000029">
    <property type="protein sequence ID" value="OBZ66560.1"/>
    <property type="molecule type" value="Genomic_DNA"/>
</dbReference>
<accession>A0A1C7LPJ5</accession>
<organism evidence="2 3">
    <name type="scientific">Grifola frondosa</name>
    <name type="common">Maitake</name>
    <name type="synonym">Polyporus frondosus</name>
    <dbReference type="NCBI Taxonomy" id="5627"/>
    <lineage>
        <taxon>Eukaryota</taxon>
        <taxon>Fungi</taxon>
        <taxon>Dikarya</taxon>
        <taxon>Basidiomycota</taxon>
        <taxon>Agaricomycotina</taxon>
        <taxon>Agaricomycetes</taxon>
        <taxon>Polyporales</taxon>
        <taxon>Grifolaceae</taxon>
        <taxon>Grifola</taxon>
    </lineage>
</organism>
<evidence type="ECO:0000313" key="2">
    <source>
        <dbReference type="EMBL" id="OBZ66560.1"/>
    </source>
</evidence>
<feature type="region of interest" description="Disordered" evidence="1">
    <location>
        <begin position="112"/>
        <end position="134"/>
    </location>
</feature>
<comment type="caution">
    <text evidence="2">The sequence shown here is derived from an EMBL/GenBank/DDBJ whole genome shotgun (WGS) entry which is preliminary data.</text>
</comment>
<proteinExistence type="predicted"/>
<reference evidence="2 3" key="1">
    <citation type="submission" date="2016-03" db="EMBL/GenBank/DDBJ databases">
        <title>Whole genome sequencing of Grifola frondosa 9006-11.</title>
        <authorList>
            <person name="Min B."/>
            <person name="Park H."/>
            <person name="Kim J.-G."/>
            <person name="Cho H."/>
            <person name="Oh Y.-L."/>
            <person name="Kong W.-S."/>
            <person name="Choi I.-G."/>
        </authorList>
    </citation>
    <scope>NUCLEOTIDE SEQUENCE [LARGE SCALE GENOMIC DNA]</scope>
    <source>
        <strain evidence="2 3">9006-11</strain>
    </source>
</reference>
<gene>
    <name evidence="2" type="ORF">A0H81_13473</name>
</gene>
<evidence type="ECO:0000256" key="1">
    <source>
        <dbReference type="SAM" id="MobiDB-lite"/>
    </source>
</evidence>
<name>A0A1C7LPJ5_GRIFR</name>
<dbReference type="AlphaFoldDB" id="A0A1C7LPJ5"/>
<dbReference type="OrthoDB" id="2748701at2759"/>
<evidence type="ECO:0000313" key="3">
    <source>
        <dbReference type="Proteomes" id="UP000092993"/>
    </source>
</evidence>
<sequence>MMNLRSRWSLNQGTVLPKQMAHCNVPLELWRKIFILACTDGGFTGISLALVSKPFHAASLPVRLHSLAFTSLRQVEGFLSFIEAQRDVLASHGGPRIHHLLLKGAESPSPSPFYDNIKTPEDDQKTAANADASPSFPSLRRLHILSSHWDRTFERLPMLAPILSHLRISNTGDSGIPEALRAAIGMSSPSYSGYIKTHAPPGFDPTIRPSYPSLQQIIVRMTPPPPGGFCGNPYIQYGDLVHTLESMGRACREQPEGVQVIAFSGRRHFTWYWEKRAQKDWLERMTGGRGCWVPPKQLEGKQLGVEHYDDSDDDLC</sequence>